<feature type="binding site" evidence="10">
    <location>
        <position position="469"/>
    </location>
    <ligand>
        <name>ATP</name>
        <dbReference type="ChEBI" id="CHEBI:30616"/>
    </ligand>
</feature>
<comment type="pathway">
    <text evidence="1 10">Carbohydrate biosynthesis; gluconeogenesis.</text>
</comment>
<dbReference type="PIRSF" id="PIRSF006294">
    <property type="entry name" value="PEP_crbxkin"/>
    <property type="match status" value="1"/>
</dbReference>
<dbReference type="Proteomes" id="UP000294547">
    <property type="component" value="Unassembled WGS sequence"/>
</dbReference>
<keyword evidence="7 10" id="KW-0067">ATP-binding</keyword>
<dbReference type="GO" id="GO:0005829">
    <property type="term" value="C:cytosol"/>
    <property type="evidence" value="ECO:0007669"/>
    <property type="project" value="TreeGrafter"/>
</dbReference>
<keyword evidence="10" id="KW-0963">Cytoplasm</keyword>
<dbReference type="Gene3D" id="2.170.8.10">
    <property type="entry name" value="Phosphoenolpyruvate Carboxykinase, domain 2"/>
    <property type="match status" value="1"/>
</dbReference>
<dbReference type="GO" id="GO:0005524">
    <property type="term" value="F:ATP binding"/>
    <property type="evidence" value="ECO:0007669"/>
    <property type="project" value="UniProtKB-UniRule"/>
</dbReference>
<dbReference type="GO" id="GO:0004612">
    <property type="term" value="F:phosphoenolpyruvate carboxykinase (ATP) activity"/>
    <property type="evidence" value="ECO:0007669"/>
    <property type="project" value="UniProtKB-UniRule"/>
</dbReference>
<dbReference type="PANTHER" id="PTHR30031">
    <property type="entry name" value="PHOSPHOENOLPYRUVATE CARBOXYKINASE ATP"/>
    <property type="match status" value="1"/>
</dbReference>
<evidence type="ECO:0000256" key="7">
    <source>
        <dbReference type="ARBA" id="ARBA00022840"/>
    </source>
</evidence>
<evidence type="ECO:0000313" key="12">
    <source>
        <dbReference type="Proteomes" id="UP000294547"/>
    </source>
</evidence>
<dbReference type="EC" id="4.1.1.49" evidence="3 10"/>
<proteinExistence type="inferred from homology"/>
<comment type="similarity">
    <text evidence="2 10">Belongs to the phosphoenolpyruvate carboxykinase (ATP) family.</text>
</comment>
<evidence type="ECO:0000313" key="11">
    <source>
        <dbReference type="EMBL" id="TDP83442.1"/>
    </source>
</evidence>
<dbReference type="Gene3D" id="3.40.449.10">
    <property type="entry name" value="Phosphoenolpyruvate Carboxykinase, domain 1"/>
    <property type="match status" value="1"/>
</dbReference>
<dbReference type="Gene3D" id="3.90.228.20">
    <property type="match status" value="1"/>
</dbReference>
<keyword evidence="6 10" id="KW-0210">Decarboxylase</keyword>
<dbReference type="InterPro" id="IPR008210">
    <property type="entry name" value="PEP_carboxykinase_N"/>
</dbReference>
<comment type="function">
    <text evidence="10">Involved in the gluconeogenesis. Catalyzes the conversion of oxaloacetate (OAA) to phosphoenolpyruvate (PEP) through direct phosphoryl transfer between the nucleoside triphosphate and OAA.</text>
</comment>
<feature type="binding site" evidence="10">
    <location>
        <position position="222"/>
    </location>
    <ligand>
        <name>Mn(2+)</name>
        <dbReference type="ChEBI" id="CHEBI:29035"/>
    </ligand>
</feature>
<evidence type="ECO:0000256" key="6">
    <source>
        <dbReference type="ARBA" id="ARBA00022793"/>
    </source>
</evidence>
<dbReference type="GO" id="GO:0046872">
    <property type="term" value="F:metal ion binding"/>
    <property type="evidence" value="ECO:0007669"/>
    <property type="project" value="UniProtKB-KW"/>
</dbReference>
<evidence type="ECO:0000256" key="5">
    <source>
        <dbReference type="ARBA" id="ARBA00022741"/>
    </source>
</evidence>
<dbReference type="NCBIfam" id="TIGR00224">
    <property type="entry name" value="pckA"/>
    <property type="match status" value="1"/>
</dbReference>
<feature type="binding site" evidence="10">
    <location>
        <position position="278"/>
    </location>
    <ligand>
        <name>Mn(2+)</name>
        <dbReference type="ChEBI" id="CHEBI:29035"/>
    </ligand>
</feature>
<feature type="binding site" evidence="10">
    <location>
        <position position="344"/>
    </location>
    <ligand>
        <name>ATP</name>
        <dbReference type="ChEBI" id="CHEBI:30616"/>
    </ligand>
</feature>
<dbReference type="NCBIfam" id="NF006820">
    <property type="entry name" value="PRK09344.1-2"/>
    <property type="match status" value="1"/>
</dbReference>
<comment type="catalytic activity">
    <reaction evidence="9 10">
        <text>oxaloacetate + ATP = phosphoenolpyruvate + ADP + CO2</text>
        <dbReference type="Rhea" id="RHEA:18617"/>
        <dbReference type="ChEBI" id="CHEBI:16452"/>
        <dbReference type="ChEBI" id="CHEBI:16526"/>
        <dbReference type="ChEBI" id="CHEBI:30616"/>
        <dbReference type="ChEBI" id="CHEBI:58702"/>
        <dbReference type="ChEBI" id="CHEBI:456216"/>
        <dbReference type="EC" id="4.1.1.49"/>
    </reaction>
</comment>
<evidence type="ECO:0000256" key="8">
    <source>
        <dbReference type="ARBA" id="ARBA00023239"/>
    </source>
</evidence>
<feature type="binding site" evidence="10">
    <location>
        <position position="241"/>
    </location>
    <ligand>
        <name>ATP</name>
        <dbReference type="ChEBI" id="CHEBI:30616"/>
    </ligand>
</feature>
<evidence type="ECO:0000256" key="1">
    <source>
        <dbReference type="ARBA" id="ARBA00004742"/>
    </source>
</evidence>
<dbReference type="EMBL" id="SNXY01000009">
    <property type="protein sequence ID" value="TDP83442.1"/>
    <property type="molecule type" value="Genomic_DNA"/>
</dbReference>
<sequence length="558" mass="61110">MGHLAKLPTERRPGVSTGFIDVKQTGIWNAAKGIETTGLSDLSALYWNLGEPELYEEAIRRGEGVVAAGGAFAVETGVHTGRSPNDKFVVRDATTDGSVWWDNNKPLSPEKFELLYADFLAHAKGRELFVQDLVGGAEHAHALPTRVVTEYAWHSLFIRNLMIRPGRADLLSFVPQMTIIDLPSFKADPARHGVRTETVIACDFTRKIVLIGGTSYAGEMKKSVFTMLNFLLPAKNVMPMHCSANVGPAGDTALFFGLSGTGKTTLSADPTRTLVGDDEHGWSENGVFNFEGGCYAKTIRLSREAEPEIYATTERFGTVLENVAIDPLTRQPDFDDGSKTENTRCAYPLHFIPNASATGRAPQPKNIIMLTADAFGVMPPIAKLTPAQAMYHFLSGYTAKVAGTEKGVTEPQATFSTCFGAPFMPRHPSEYGELLKRLIADHEVDCWLVNTGWTGGAFGEGRRMPIKVTRRLLTAALDGSLKDAKFYTDRNFGFAVPTDLEGVEPHILHPRKTWRDKLAYDAQAAKLVGMFVKNFEKFEAYVDGDVKQAAPEIRAAAE</sequence>
<keyword evidence="8 10" id="KW-0456">Lyase</keyword>
<comment type="subcellular location">
    <subcellularLocation>
        <location evidence="10">Cytoplasm</location>
    </subcellularLocation>
</comment>
<dbReference type="PANTHER" id="PTHR30031:SF0">
    <property type="entry name" value="PHOSPHOENOLPYRUVATE CARBOXYKINASE (ATP)"/>
    <property type="match status" value="1"/>
</dbReference>
<evidence type="ECO:0000256" key="4">
    <source>
        <dbReference type="ARBA" id="ARBA00022432"/>
    </source>
</evidence>
<keyword evidence="11" id="KW-0670">Pyruvate</keyword>
<accession>A0A4R6RBJ5</accession>
<dbReference type="UniPathway" id="UPA00138"/>
<feature type="binding site" evidence="10">
    <location>
        <position position="306"/>
    </location>
    <ligand>
        <name>ATP</name>
        <dbReference type="ChEBI" id="CHEBI:30616"/>
    </ligand>
</feature>
<feature type="binding site" evidence="10">
    <location>
        <position position="241"/>
    </location>
    <ligand>
        <name>Mn(2+)</name>
        <dbReference type="ChEBI" id="CHEBI:29035"/>
    </ligand>
</feature>
<dbReference type="CDD" id="cd00484">
    <property type="entry name" value="PEPCK_ATP"/>
    <property type="match status" value="1"/>
</dbReference>
<evidence type="ECO:0000256" key="3">
    <source>
        <dbReference type="ARBA" id="ARBA00012363"/>
    </source>
</evidence>
<comment type="caution">
    <text evidence="10">Lacks conserved residue(s) required for the propagation of feature annotation.</text>
</comment>
<dbReference type="InterPro" id="IPR013035">
    <property type="entry name" value="PEP_carboxykinase_C"/>
</dbReference>
<reference evidence="11 12" key="1">
    <citation type="submission" date="2019-03" db="EMBL/GenBank/DDBJ databases">
        <title>Genomic Encyclopedia of Type Strains, Phase IV (KMG-IV): sequencing the most valuable type-strain genomes for metagenomic binning, comparative biology and taxonomic classification.</title>
        <authorList>
            <person name="Goeker M."/>
        </authorList>
    </citation>
    <scope>NUCLEOTIDE SEQUENCE [LARGE SCALE GENOMIC DNA]</scope>
    <source>
        <strain evidence="11 12">DSM 102969</strain>
    </source>
</reference>
<evidence type="ECO:0000256" key="9">
    <source>
        <dbReference type="ARBA" id="ARBA00047371"/>
    </source>
</evidence>
<feature type="binding site" evidence="10">
    <location>
        <position position="344"/>
    </location>
    <ligand>
        <name>substrate</name>
    </ligand>
</feature>
<protein>
    <recommendedName>
        <fullName evidence="3 10">Phosphoenolpyruvate carboxykinase (ATP)</fullName>
        <shortName evidence="10">PCK</shortName>
        <shortName evidence="10">PEP carboxykinase</shortName>
        <shortName evidence="10">PEPCK</shortName>
        <ecNumber evidence="3 10">4.1.1.49</ecNumber>
    </recommendedName>
</protein>
<evidence type="ECO:0000256" key="10">
    <source>
        <dbReference type="HAMAP-Rule" id="MF_00453"/>
    </source>
</evidence>
<dbReference type="SUPFAM" id="SSF53795">
    <property type="entry name" value="PEP carboxykinase-like"/>
    <property type="match status" value="1"/>
</dbReference>
<name>A0A4R6RBJ5_9HYPH</name>
<feature type="binding site" evidence="10">
    <location>
        <begin position="257"/>
        <end position="265"/>
    </location>
    <ligand>
        <name>ATP</name>
        <dbReference type="ChEBI" id="CHEBI:30616"/>
    </ligand>
</feature>
<dbReference type="SUPFAM" id="SSF68923">
    <property type="entry name" value="PEP carboxykinase N-terminal domain"/>
    <property type="match status" value="1"/>
</dbReference>
<dbReference type="NCBIfam" id="NF006822">
    <property type="entry name" value="PRK09344.1-4"/>
    <property type="match status" value="1"/>
</dbReference>
<keyword evidence="11" id="KW-0808">Transferase</keyword>
<comment type="caution">
    <text evidence="11">The sequence shown here is derived from an EMBL/GenBank/DDBJ whole genome shotgun (WGS) entry which is preliminary data.</text>
</comment>
<keyword evidence="11" id="KW-0418">Kinase</keyword>
<dbReference type="GO" id="GO:0016301">
    <property type="term" value="F:kinase activity"/>
    <property type="evidence" value="ECO:0007669"/>
    <property type="project" value="UniProtKB-KW"/>
</dbReference>
<dbReference type="HAMAP" id="MF_00453">
    <property type="entry name" value="PEPCK_ATP"/>
    <property type="match status" value="1"/>
</dbReference>
<dbReference type="InterPro" id="IPR001272">
    <property type="entry name" value="PEP_carboxykinase_ATP"/>
</dbReference>
<keyword evidence="4 10" id="KW-0312">Gluconeogenesis</keyword>
<comment type="cofactor">
    <cofactor evidence="10">
        <name>Mn(2+)</name>
        <dbReference type="ChEBI" id="CHEBI:29035"/>
    </cofactor>
    <text evidence="10">Binds 1 Mn(2+) ion per subunit.</text>
</comment>
<dbReference type="NCBIfam" id="NF006821">
    <property type="entry name" value="PRK09344.1-3"/>
    <property type="match status" value="1"/>
</dbReference>
<dbReference type="Pfam" id="PF01293">
    <property type="entry name" value="PEPCK_ATP"/>
    <property type="match status" value="1"/>
</dbReference>
<keyword evidence="10" id="KW-0464">Manganese</keyword>
<feature type="binding site" evidence="10">
    <location>
        <position position="222"/>
    </location>
    <ligand>
        <name>substrate</name>
    </ligand>
</feature>
<dbReference type="GO" id="GO:0006094">
    <property type="term" value="P:gluconeogenesis"/>
    <property type="evidence" value="ECO:0007669"/>
    <property type="project" value="UniProtKB-UniRule"/>
</dbReference>
<organism evidence="11 12">
    <name type="scientific">Oharaeibacter diazotrophicus</name>
    <dbReference type="NCBI Taxonomy" id="1920512"/>
    <lineage>
        <taxon>Bacteria</taxon>
        <taxon>Pseudomonadati</taxon>
        <taxon>Pseudomonadota</taxon>
        <taxon>Alphaproteobacteria</taxon>
        <taxon>Hyphomicrobiales</taxon>
        <taxon>Pleomorphomonadaceae</taxon>
        <taxon>Oharaeibacter</taxon>
    </lineage>
</organism>
<feature type="binding site" evidence="10">
    <location>
        <position position="216"/>
    </location>
    <ligand>
        <name>substrate</name>
    </ligand>
</feature>
<keyword evidence="10" id="KW-0479">Metal-binding</keyword>
<feature type="binding site" evidence="10">
    <location>
        <position position="222"/>
    </location>
    <ligand>
        <name>ATP</name>
        <dbReference type="ChEBI" id="CHEBI:30616"/>
    </ligand>
</feature>
<keyword evidence="12" id="KW-1185">Reference proteome</keyword>
<dbReference type="AlphaFoldDB" id="A0A4R6RBJ5"/>
<keyword evidence="5 10" id="KW-0547">Nucleotide-binding</keyword>
<evidence type="ECO:0000256" key="2">
    <source>
        <dbReference type="ARBA" id="ARBA00006052"/>
    </source>
</evidence>
<feature type="binding site" evidence="10">
    <location>
        <position position="82"/>
    </location>
    <ligand>
        <name>substrate</name>
    </ligand>
</feature>
<gene>
    <name evidence="10" type="primary">pckA</name>
    <name evidence="11" type="ORF">EDD54_3404</name>
</gene>